<dbReference type="Gene3D" id="2.60.40.60">
    <property type="entry name" value="Cadherins"/>
    <property type="match status" value="1"/>
</dbReference>
<evidence type="ECO:0000313" key="2">
    <source>
        <dbReference type="EMBL" id="CEK53743.1"/>
    </source>
</evidence>
<accession>A0A0B6YC83</accession>
<dbReference type="GO" id="GO:0005509">
    <property type="term" value="F:calcium ion binding"/>
    <property type="evidence" value="ECO:0007669"/>
    <property type="project" value="InterPro"/>
</dbReference>
<dbReference type="Pfam" id="PF00028">
    <property type="entry name" value="Cadherin"/>
    <property type="match status" value="1"/>
</dbReference>
<dbReference type="InterPro" id="IPR002126">
    <property type="entry name" value="Cadherin-like_dom"/>
</dbReference>
<sequence>EHFGRGNSVVNITASFVSAPQPSQSTVYSFASGNENNAFRISNRTGQITVADPSILDYETIRTVRVIVAA</sequence>
<proteinExistence type="predicted"/>
<organism evidence="2">
    <name type="scientific">Arion vulgaris</name>
    <dbReference type="NCBI Taxonomy" id="1028688"/>
    <lineage>
        <taxon>Eukaryota</taxon>
        <taxon>Metazoa</taxon>
        <taxon>Spiralia</taxon>
        <taxon>Lophotrochozoa</taxon>
        <taxon>Mollusca</taxon>
        <taxon>Gastropoda</taxon>
        <taxon>Heterobranchia</taxon>
        <taxon>Euthyneura</taxon>
        <taxon>Panpulmonata</taxon>
        <taxon>Eupulmonata</taxon>
        <taxon>Stylommatophora</taxon>
        <taxon>Helicina</taxon>
        <taxon>Arionoidea</taxon>
        <taxon>Arionidae</taxon>
        <taxon>Arion</taxon>
    </lineage>
</organism>
<dbReference type="AlphaFoldDB" id="A0A0B6YC83"/>
<dbReference type="GO" id="GO:0016020">
    <property type="term" value="C:membrane"/>
    <property type="evidence" value="ECO:0007669"/>
    <property type="project" value="InterPro"/>
</dbReference>
<reference evidence="2" key="1">
    <citation type="submission" date="2014-12" db="EMBL/GenBank/DDBJ databases">
        <title>Insight into the proteome of Arion vulgaris.</title>
        <authorList>
            <person name="Aradska J."/>
            <person name="Bulat T."/>
            <person name="Smidak R."/>
            <person name="Sarate P."/>
            <person name="Gangsoo J."/>
            <person name="Sialana F."/>
            <person name="Bilban M."/>
            <person name="Lubec G."/>
        </authorList>
    </citation>
    <scope>NUCLEOTIDE SEQUENCE</scope>
    <source>
        <tissue evidence="2">Skin</tissue>
    </source>
</reference>
<feature type="non-terminal residue" evidence="2">
    <location>
        <position position="70"/>
    </location>
</feature>
<dbReference type="GO" id="GO:0007156">
    <property type="term" value="P:homophilic cell adhesion via plasma membrane adhesion molecules"/>
    <property type="evidence" value="ECO:0007669"/>
    <property type="project" value="InterPro"/>
</dbReference>
<feature type="non-terminal residue" evidence="2">
    <location>
        <position position="1"/>
    </location>
</feature>
<name>A0A0B6YC83_9EUPU</name>
<evidence type="ECO:0000259" key="1">
    <source>
        <dbReference type="Pfam" id="PF00028"/>
    </source>
</evidence>
<protein>
    <recommendedName>
        <fullName evidence="1">Cadherin domain-containing protein</fullName>
    </recommendedName>
</protein>
<dbReference type="CDD" id="cd11304">
    <property type="entry name" value="Cadherin_repeat"/>
    <property type="match status" value="1"/>
</dbReference>
<feature type="domain" description="Cadherin" evidence="1">
    <location>
        <begin position="6"/>
        <end position="70"/>
    </location>
</feature>
<dbReference type="InterPro" id="IPR015919">
    <property type="entry name" value="Cadherin-like_sf"/>
</dbReference>
<gene>
    <name evidence="2" type="primary">ORF21120</name>
</gene>
<dbReference type="SUPFAM" id="SSF49313">
    <property type="entry name" value="Cadherin-like"/>
    <property type="match status" value="1"/>
</dbReference>
<dbReference type="EMBL" id="HACG01006878">
    <property type="protein sequence ID" value="CEK53743.1"/>
    <property type="molecule type" value="Transcribed_RNA"/>
</dbReference>